<gene>
    <name evidence="1" type="ORF">PR048_020896</name>
</gene>
<reference evidence="1 2" key="1">
    <citation type="submission" date="2023-02" db="EMBL/GenBank/DDBJ databases">
        <title>LHISI_Scaffold_Assembly.</title>
        <authorList>
            <person name="Stuart O.P."/>
            <person name="Cleave R."/>
            <person name="Magrath M.J.L."/>
            <person name="Mikheyev A.S."/>
        </authorList>
    </citation>
    <scope>NUCLEOTIDE SEQUENCE [LARGE SCALE GENOMIC DNA]</scope>
    <source>
        <strain evidence="1">Daus_M_001</strain>
        <tissue evidence="1">Leg muscle</tissue>
    </source>
</reference>
<sequence>MGTGLMGRNMQGIKTLDVLNQVRWEMLTENDYHRDDEVDVLLRYHLQPMDDTHYIQQFRLPFTVYLMCTQQLDVFLQHYGSEKIAVFHFDSTSGVLRNTKSGANIFYYAGVVHISNSILPVFEMLTVLKSENLNTQVLLAIESIFARASDSVDGDSIQDMVDLSDMVQEMDTGTIYLDSPYYKLFRKECEKVDTTPDSASSRDLAHEVSDDADDPNVVERWSKRVKPPATYFAREFRNIDVSETIRNKVTDFQNVVSESNVAVSPTHSSNENTDNECLSEIIADLLSNFPRNNTSEKGFAYPTTLQANEIISEIPQEQYQSIKMPIKYVRKSEQQTWDFVAMGNAIETPFSRATKQFNVPYNTLKRKVIGKNRDAVDD</sequence>
<comment type="caution">
    <text evidence="1">The sequence shown here is derived from an EMBL/GenBank/DDBJ whole genome shotgun (WGS) entry which is preliminary data.</text>
</comment>
<dbReference type="Proteomes" id="UP001159363">
    <property type="component" value="Chromosome 7"/>
</dbReference>
<organism evidence="1 2">
    <name type="scientific">Dryococelus australis</name>
    <dbReference type="NCBI Taxonomy" id="614101"/>
    <lineage>
        <taxon>Eukaryota</taxon>
        <taxon>Metazoa</taxon>
        <taxon>Ecdysozoa</taxon>
        <taxon>Arthropoda</taxon>
        <taxon>Hexapoda</taxon>
        <taxon>Insecta</taxon>
        <taxon>Pterygota</taxon>
        <taxon>Neoptera</taxon>
        <taxon>Polyneoptera</taxon>
        <taxon>Phasmatodea</taxon>
        <taxon>Verophasmatodea</taxon>
        <taxon>Anareolatae</taxon>
        <taxon>Phasmatidae</taxon>
        <taxon>Eurycanthinae</taxon>
        <taxon>Dryococelus</taxon>
    </lineage>
</organism>
<protein>
    <submittedName>
        <fullName evidence="1">Uncharacterized protein</fullName>
    </submittedName>
</protein>
<keyword evidence="2" id="KW-1185">Reference proteome</keyword>
<name>A0ABQ9GWP7_9NEOP</name>
<evidence type="ECO:0000313" key="2">
    <source>
        <dbReference type="Proteomes" id="UP001159363"/>
    </source>
</evidence>
<evidence type="ECO:0000313" key="1">
    <source>
        <dbReference type="EMBL" id="KAJ8876451.1"/>
    </source>
</evidence>
<dbReference type="EMBL" id="JARBHB010000008">
    <property type="protein sequence ID" value="KAJ8876451.1"/>
    <property type="molecule type" value="Genomic_DNA"/>
</dbReference>
<accession>A0ABQ9GWP7</accession>
<proteinExistence type="predicted"/>